<protein>
    <recommendedName>
        <fullName evidence="6">Myb-like domain-containing protein</fullName>
    </recommendedName>
</protein>
<keyword evidence="9" id="KW-1185">Reference proteome</keyword>
<comment type="caution">
    <text evidence="7">The sequence shown here is derived from an EMBL/GenBank/DDBJ whole genome shotgun (WGS) entry which is preliminary data.</text>
</comment>
<evidence type="ECO:0000256" key="4">
    <source>
        <dbReference type="ARBA" id="ARBA00023163"/>
    </source>
</evidence>
<keyword evidence="5" id="KW-0539">Nucleus</keyword>
<dbReference type="Proteomes" id="UP001152561">
    <property type="component" value="Unassembled WGS sequence"/>
</dbReference>
<evidence type="ECO:0000256" key="3">
    <source>
        <dbReference type="ARBA" id="ARBA00023015"/>
    </source>
</evidence>
<proteinExistence type="predicted"/>
<evidence type="ECO:0000256" key="5">
    <source>
        <dbReference type="ARBA" id="ARBA00023242"/>
    </source>
</evidence>
<reference evidence="9" key="2">
    <citation type="journal article" date="2023" name="Proc. Natl. Acad. Sci. U.S.A.">
        <title>Genomic and structural basis for evolution of tropane alkaloid biosynthesis.</title>
        <authorList>
            <person name="Wanga Y.-J."/>
            <person name="Taina T."/>
            <person name="Yua J.-Y."/>
            <person name="Lia J."/>
            <person name="Xua B."/>
            <person name="Chenc J."/>
            <person name="D'Auriad J.C."/>
            <person name="Huanga J.-P."/>
            <person name="Huanga S.-X."/>
        </authorList>
    </citation>
    <scope>NUCLEOTIDE SEQUENCE [LARGE SCALE GENOMIC DNA]</scope>
    <source>
        <strain evidence="9">cv. KIB-2019</strain>
    </source>
</reference>
<evidence type="ECO:0000313" key="9">
    <source>
        <dbReference type="Proteomes" id="UP001152561"/>
    </source>
</evidence>
<dbReference type="Gene3D" id="1.10.10.60">
    <property type="entry name" value="Homeodomain-like"/>
    <property type="match status" value="1"/>
</dbReference>
<dbReference type="GO" id="GO:0010597">
    <property type="term" value="P:green leaf volatile biosynthetic process"/>
    <property type="evidence" value="ECO:0007669"/>
    <property type="project" value="UniProtKB-ARBA"/>
</dbReference>
<dbReference type="InterPro" id="IPR044636">
    <property type="entry name" value="RADIALIS-like"/>
</dbReference>
<feature type="domain" description="Myb-like" evidence="6">
    <location>
        <begin position="3"/>
        <end position="54"/>
    </location>
</feature>
<dbReference type="GO" id="GO:0000976">
    <property type="term" value="F:transcription cis-regulatory region binding"/>
    <property type="evidence" value="ECO:0007669"/>
    <property type="project" value="UniProtKB-ARBA"/>
</dbReference>
<dbReference type="AlphaFoldDB" id="A0A9Q1MJC9"/>
<evidence type="ECO:0000313" key="8">
    <source>
        <dbReference type="EMBL" id="KAJ8561339.1"/>
    </source>
</evidence>
<dbReference type="EMBL" id="JAJAGQ010000006">
    <property type="protein sequence ID" value="KAJ8561338.1"/>
    <property type="molecule type" value="Genomic_DNA"/>
</dbReference>
<dbReference type="OrthoDB" id="118550at2759"/>
<dbReference type="PANTHER" id="PTHR43952:SF89">
    <property type="entry name" value="PROTEIN RADIALIS-LIKE 3"/>
    <property type="match status" value="1"/>
</dbReference>
<evidence type="ECO:0000313" key="7">
    <source>
        <dbReference type="EMBL" id="KAJ8561338.1"/>
    </source>
</evidence>
<name>A0A9Q1MJC9_9SOLA</name>
<dbReference type="Pfam" id="PF00249">
    <property type="entry name" value="Myb_DNA-binding"/>
    <property type="match status" value="1"/>
</dbReference>
<comment type="subcellular location">
    <subcellularLocation>
        <location evidence="1">Nucleus</location>
    </subcellularLocation>
</comment>
<dbReference type="SMART" id="SM00717">
    <property type="entry name" value="SANT"/>
    <property type="match status" value="1"/>
</dbReference>
<dbReference type="GO" id="GO:0048262">
    <property type="term" value="P:determination of dorsal/ventral asymmetry"/>
    <property type="evidence" value="ECO:0007669"/>
    <property type="project" value="UniProtKB-ARBA"/>
</dbReference>
<reference evidence="7" key="1">
    <citation type="submission" date="2021-09" db="EMBL/GenBank/DDBJ databases">
        <title>Genomic insights and catalytic innovation underlie evolution of tropane alkaloids biosynthesis.</title>
        <authorList>
            <person name="Wang Y.-J."/>
            <person name="Tian T."/>
            <person name="Huang J.-P."/>
            <person name="Huang S.-X."/>
        </authorList>
    </citation>
    <scope>NUCLEOTIDE SEQUENCE</scope>
    <source>
        <strain evidence="7">KIB-2019</strain>
        <tissue evidence="7">Leaf</tissue>
    </source>
</reference>
<evidence type="ECO:0000256" key="2">
    <source>
        <dbReference type="ARBA" id="ARBA00022473"/>
    </source>
</evidence>
<dbReference type="InterPro" id="IPR009057">
    <property type="entry name" value="Homeodomain-like_sf"/>
</dbReference>
<keyword evidence="2" id="KW-0217">Developmental protein</keyword>
<organism evidence="7 9">
    <name type="scientific">Anisodus acutangulus</name>
    <dbReference type="NCBI Taxonomy" id="402998"/>
    <lineage>
        <taxon>Eukaryota</taxon>
        <taxon>Viridiplantae</taxon>
        <taxon>Streptophyta</taxon>
        <taxon>Embryophyta</taxon>
        <taxon>Tracheophyta</taxon>
        <taxon>Spermatophyta</taxon>
        <taxon>Magnoliopsida</taxon>
        <taxon>eudicotyledons</taxon>
        <taxon>Gunneridae</taxon>
        <taxon>Pentapetalae</taxon>
        <taxon>asterids</taxon>
        <taxon>lamiids</taxon>
        <taxon>Solanales</taxon>
        <taxon>Solanaceae</taxon>
        <taxon>Solanoideae</taxon>
        <taxon>Hyoscyameae</taxon>
        <taxon>Anisodus</taxon>
    </lineage>
</organism>
<evidence type="ECO:0000259" key="6">
    <source>
        <dbReference type="SMART" id="SM00717"/>
    </source>
</evidence>
<dbReference type="GO" id="GO:0005634">
    <property type="term" value="C:nucleus"/>
    <property type="evidence" value="ECO:0007669"/>
    <property type="project" value="UniProtKB-SubCell"/>
</dbReference>
<dbReference type="GO" id="GO:0009908">
    <property type="term" value="P:flower development"/>
    <property type="evidence" value="ECO:0007669"/>
    <property type="project" value="UniProtKB-ARBA"/>
</dbReference>
<dbReference type="SUPFAM" id="SSF46689">
    <property type="entry name" value="Homeodomain-like"/>
    <property type="match status" value="1"/>
</dbReference>
<dbReference type="PANTHER" id="PTHR43952">
    <property type="entry name" value="MYB FAMILY TRANSCRIPTION FACTOR-RELATED"/>
    <property type="match status" value="1"/>
</dbReference>
<dbReference type="FunFam" id="1.10.10.60:FF:000154">
    <property type="entry name" value="Transcription factor SRM1"/>
    <property type="match status" value="1"/>
</dbReference>
<keyword evidence="4" id="KW-0804">Transcription</keyword>
<dbReference type="EMBL" id="JAJAGQ010000006">
    <property type="protein sequence ID" value="KAJ8561339.1"/>
    <property type="molecule type" value="Genomic_DNA"/>
</dbReference>
<sequence>MTTNSTWTWEQEKKFENALAIYEEDTPNRWHNVAKACGKTEEEVKLHYEILVEDIKNIESGKVPLPKYKEASDDHYNNGYNFKDEDQRLRNLKLN</sequence>
<accession>A0A9Q1MJC9</accession>
<dbReference type="GO" id="GO:0003700">
    <property type="term" value="F:DNA-binding transcription factor activity"/>
    <property type="evidence" value="ECO:0007669"/>
    <property type="project" value="InterPro"/>
</dbReference>
<dbReference type="InterPro" id="IPR001005">
    <property type="entry name" value="SANT/Myb"/>
</dbReference>
<evidence type="ECO:0000256" key="1">
    <source>
        <dbReference type="ARBA" id="ARBA00004123"/>
    </source>
</evidence>
<gene>
    <name evidence="7" type="ORF">K7X08_027528</name>
    <name evidence="8" type="ORF">K7X08_027529</name>
</gene>
<keyword evidence="3" id="KW-0805">Transcription regulation</keyword>